<evidence type="ECO:0000256" key="3">
    <source>
        <dbReference type="ARBA" id="ARBA00023001"/>
    </source>
</evidence>
<keyword evidence="3" id="KW-0136">Cellulose degradation</keyword>
<sequence>MTTPEFDLPPHFRFGMATAAIQIEGATRADGRGVSIWDTFAAQPGRIHNGDSLDIATDHYHRYRADIADLRDCGVDDYRFSIAWPRVVPQGRGEVNPKGLDFYDRLVDGLLEAGIRPVPTLYHWDLPQPLQDEGGWLARATAEAFAEYARVVADKLGDRVRDWLTLNEMNVHTLYGHVLADHAPALDLGLAAFPAAHYQLLAHGLAVRELRAAGDFRIGVVGQHYPVIPASDEAADVEAADTFAALTNWTFADPILLGHYPAEEIAALVAGTAGLSAEQLAADLEIIAAPLDFYGVNYYEPVRIEARREGKDYSGVLEVDIPADMPFAPVPFEDGPRTDFGWTISPSGFEDILNQMRERYPHLPPVVITESGASFHDEPGPDGAIHDTRRIDYLHSHIDAVAKAIANGVDVRGYYVWSALDNFEWAAGYEQRFGLVHVDWTTLERTRKDSWHWYRDAIAAHRDRSSSLTQA</sequence>
<evidence type="ECO:0000256" key="2">
    <source>
        <dbReference type="ARBA" id="ARBA00022801"/>
    </source>
</evidence>
<keyword evidence="4" id="KW-0119">Carbohydrate metabolism</keyword>
<evidence type="ECO:0000256" key="6">
    <source>
        <dbReference type="ARBA" id="ARBA00023326"/>
    </source>
</evidence>
<keyword evidence="6" id="KW-0624">Polysaccharide degradation</keyword>
<dbReference type="InterPro" id="IPR017853">
    <property type="entry name" value="GH"/>
</dbReference>
<keyword evidence="2 7" id="KW-0378">Hydrolase</keyword>
<dbReference type="Pfam" id="PF00232">
    <property type="entry name" value="Glyco_hydro_1"/>
    <property type="match status" value="1"/>
</dbReference>
<proteinExistence type="inferred from homology"/>
<comment type="similarity">
    <text evidence="1 7">Belongs to the glycosyl hydrolase 1 family.</text>
</comment>
<name>A0ABS1MAV7_9NOCA</name>
<dbReference type="EC" id="3.2.1.21" evidence="7"/>
<keyword evidence="9" id="KW-1185">Reference proteome</keyword>
<dbReference type="RefSeq" id="WP_201951693.1">
    <property type="nucleotide sequence ID" value="NZ_JAERRJ010000010.1"/>
</dbReference>
<evidence type="ECO:0000313" key="8">
    <source>
        <dbReference type="EMBL" id="MBL1077761.1"/>
    </source>
</evidence>
<dbReference type="InterPro" id="IPR017736">
    <property type="entry name" value="Glyco_hydro_1_beta-glucosidase"/>
</dbReference>
<evidence type="ECO:0000313" key="9">
    <source>
        <dbReference type="Proteomes" id="UP000602198"/>
    </source>
</evidence>
<dbReference type="PANTHER" id="PTHR10353">
    <property type="entry name" value="GLYCOSYL HYDROLASE"/>
    <property type="match status" value="1"/>
</dbReference>
<dbReference type="InterPro" id="IPR001360">
    <property type="entry name" value="Glyco_hydro_1"/>
</dbReference>
<organism evidence="8 9">
    <name type="scientific">Nocardia acididurans</name>
    <dbReference type="NCBI Taxonomy" id="2802282"/>
    <lineage>
        <taxon>Bacteria</taxon>
        <taxon>Bacillati</taxon>
        <taxon>Actinomycetota</taxon>
        <taxon>Actinomycetes</taxon>
        <taxon>Mycobacteriales</taxon>
        <taxon>Nocardiaceae</taxon>
        <taxon>Nocardia</taxon>
    </lineage>
</organism>
<dbReference type="PRINTS" id="PR00131">
    <property type="entry name" value="GLHYDRLASE1"/>
</dbReference>
<keyword evidence="5 7" id="KW-0326">Glycosidase</keyword>
<dbReference type="EMBL" id="JAERRJ010000010">
    <property type="protein sequence ID" value="MBL1077761.1"/>
    <property type="molecule type" value="Genomic_DNA"/>
</dbReference>
<dbReference type="Proteomes" id="UP000602198">
    <property type="component" value="Unassembled WGS sequence"/>
</dbReference>
<protein>
    <recommendedName>
        <fullName evidence="7">Beta-glucosidase</fullName>
        <ecNumber evidence="7">3.2.1.21</ecNumber>
    </recommendedName>
</protein>
<dbReference type="Gene3D" id="3.20.20.80">
    <property type="entry name" value="Glycosidases"/>
    <property type="match status" value="1"/>
</dbReference>
<comment type="caution">
    <text evidence="8">The sequence shown here is derived from an EMBL/GenBank/DDBJ whole genome shotgun (WGS) entry which is preliminary data.</text>
</comment>
<evidence type="ECO:0000256" key="5">
    <source>
        <dbReference type="ARBA" id="ARBA00023295"/>
    </source>
</evidence>
<reference evidence="8 9" key="1">
    <citation type="submission" date="2021-01" db="EMBL/GenBank/DDBJ databases">
        <title>WGS of actinomycetes isolated from Thailand.</title>
        <authorList>
            <person name="Thawai C."/>
        </authorList>
    </citation>
    <scope>NUCLEOTIDE SEQUENCE [LARGE SCALE GENOMIC DNA]</scope>
    <source>
        <strain evidence="8 9">LPG 2</strain>
    </source>
</reference>
<dbReference type="NCBIfam" id="TIGR03356">
    <property type="entry name" value="BGL"/>
    <property type="match status" value="1"/>
</dbReference>
<evidence type="ECO:0000256" key="1">
    <source>
        <dbReference type="ARBA" id="ARBA00010838"/>
    </source>
</evidence>
<gene>
    <name evidence="8" type="ORF">JK358_25495</name>
</gene>
<evidence type="ECO:0000256" key="4">
    <source>
        <dbReference type="ARBA" id="ARBA00023277"/>
    </source>
</evidence>
<dbReference type="SUPFAM" id="SSF51445">
    <property type="entry name" value="(Trans)glycosidases"/>
    <property type="match status" value="1"/>
</dbReference>
<comment type="catalytic activity">
    <reaction evidence="7">
        <text>Hydrolysis of terminal, non-reducing beta-D-glucosyl residues with release of beta-D-glucose.</text>
        <dbReference type="EC" id="3.2.1.21"/>
    </reaction>
</comment>
<accession>A0ABS1MAV7</accession>
<dbReference type="GO" id="GO:0004565">
    <property type="term" value="F:beta-galactosidase activity"/>
    <property type="evidence" value="ECO:0007669"/>
    <property type="project" value="UniProtKB-EC"/>
</dbReference>
<evidence type="ECO:0000256" key="7">
    <source>
        <dbReference type="RuleBase" id="RU361175"/>
    </source>
</evidence>
<dbReference type="PANTHER" id="PTHR10353:SF36">
    <property type="entry name" value="LP05116P"/>
    <property type="match status" value="1"/>
</dbReference>